<comment type="caution">
    <text evidence="2">The sequence shown here is derived from an EMBL/GenBank/DDBJ whole genome shotgun (WGS) entry which is preliminary data.</text>
</comment>
<reference evidence="2" key="1">
    <citation type="submission" date="2021-07" db="EMBL/GenBank/DDBJ databases">
        <title>Draft genome of Mortierella alpina, strain LL118, isolated from an aspen leaf litter sample.</title>
        <authorList>
            <person name="Yang S."/>
            <person name="Vinatzer B.A."/>
        </authorList>
    </citation>
    <scope>NUCLEOTIDE SEQUENCE</scope>
    <source>
        <strain evidence="2">LL118</strain>
    </source>
</reference>
<protein>
    <submittedName>
        <fullName evidence="2">Uncharacterized protein</fullName>
    </submittedName>
</protein>
<dbReference type="EMBL" id="JAIFTL010000875">
    <property type="protein sequence ID" value="KAG9319044.1"/>
    <property type="molecule type" value="Genomic_DNA"/>
</dbReference>
<feature type="compositionally biased region" description="Polar residues" evidence="1">
    <location>
        <begin position="37"/>
        <end position="57"/>
    </location>
</feature>
<evidence type="ECO:0000313" key="2">
    <source>
        <dbReference type="EMBL" id="KAG9319044.1"/>
    </source>
</evidence>
<proteinExistence type="predicted"/>
<evidence type="ECO:0000256" key="1">
    <source>
        <dbReference type="SAM" id="MobiDB-lite"/>
    </source>
</evidence>
<feature type="non-terminal residue" evidence="2">
    <location>
        <position position="1"/>
    </location>
</feature>
<sequence length="205" mass="22577">MSSSNSYDLFIEVPAGQHLEDDVVNLIEGSSDQQSLHSVSTFDLPSPALSSSGPTRKSGSKGKNKADKEGSWVWRWAEKRTDSSGQVRIFCIVKGCTQRNGYVLVGSSTSNIRNHLMHDHKLNEAVPLGNMQGPLESALSNLRKRNATEFSKEVLERAFCKVLVAHRLAYTFVESPSLLELLRIAQAAPTPEDIVLPSNDTIARR</sequence>
<organism evidence="2 3">
    <name type="scientific">Mortierella alpina</name>
    <name type="common">Oleaginous fungus</name>
    <name type="synonym">Mortierella renispora</name>
    <dbReference type="NCBI Taxonomy" id="64518"/>
    <lineage>
        <taxon>Eukaryota</taxon>
        <taxon>Fungi</taxon>
        <taxon>Fungi incertae sedis</taxon>
        <taxon>Mucoromycota</taxon>
        <taxon>Mortierellomycotina</taxon>
        <taxon>Mortierellomycetes</taxon>
        <taxon>Mortierellales</taxon>
        <taxon>Mortierellaceae</taxon>
        <taxon>Mortierella</taxon>
    </lineage>
</organism>
<dbReference type="AlphaFoldDB" id="A0A9P8CUY2"/>
<feature type="region of interest" description="Disordered" evidence="1">
    <location>
        <begin position="37"/>
        <end position="69"/>
    </location>
</feature>
<evidence type="ECO:0000313" key="3">
    <source>
        <dbReference type="Proteomes" id="UP000717515"/>
    </source>
</evidence>
<gene>
    <name evidence="2" type="ORF">KVV02_000129</name>
</gene>
<name>A0A9P8CUY2_MORAP</name>
<dbReference type="Proteomes" id="UP000717515">
    <property type="component" value="Unassembled WGS sequence"/>
</dbReference>
<accession>A0A9P8CUY2</accession>